<dbReference type="GO" id="GO:0005829">
    <property type="term" value="C:cytosol"/>
    <property type="evidence" value="ECO:0007669"/>
    <property type="project" value="TreeGrafter"/>
</dbReference>
<feature type="domain" description="Carbohydrate kinase FGGY C-terminal" evidence="7">
    <location>
        <begin position="233"/>
        <end position="408"/>
    </location>
</feature>
<evidence type="ECO:0000256" key="5">
    <source>
        <dbReference type="ARBA" id="ARBA00022840"/>
    </source>
</evidence>
<accession>H6QB40</accession>
<proteinExistence type="inferred from homology"/>
<keyword evidence="9" id="KW-1185">Reference proteome</keyword>
<dbReference type="KEGG" id="pog:Pogu_2010"/>
<dbReference type="InterPro" id="IPR018485">
    <property type="entry name" value="FGGY_C"/>
</dbReference>
<dbReference type="EMBL" id="CP003316">
    <property type="protein sequence ID" value="AFA40037.1"/>
    <property type="molecule type" value="Genomic_DNA"/>
</dbReference>
<reference evidence="8 9" key="1">
    <citation type="journal article" date="2012" name="Stand. Genomic Sci.">
        <title>Complete genome sequence of Pyrobaculum oguniense.</title>
        <authorList>
            <person name="Bernick D.L."/>
            <person name="Karplus K."/>
            <person name="Lui L.M."/>
            <person name="Coker J.K."/>
            <person name="Murphy J.N."/>
            <person name="Chan P.P."/>
            <person name="Cozen A.E."/>
            <person name="Lowe T.M."/>
        </authorList>
    </citation>
    <scope>NUCLEOTIDE SEQUENCE [LARGE SCALE GENOMIC DNA]</scope>
    <source>
        <strain evidence="8 9">TE7</strain>
    </source>
</reference>
<evidence type="ECO:0000256" key="1">
    <source>
        <dbReference type="ARBA" id="ARBA00009156"/>
    </source>
</evidence>
<dbReference type="PANTHER" id="PTHR10196:SF69">
    <property type="entry name" value="GLYCEROL KINASE"/>
    <property type="match status" value="1"/>
</dbReference>
<keyword evidence="4 8" id="KW-0418">Kinase</keyword>
<evidence type="ECO:0000256" key="4">
    <source>
        <dbReference type="ARBA" id="ARBA00022777"/>
    </source>
</evidence>
<dbReference type="Pfam" id="PF00370">
    <property type="entry name" value="FGGY_N"/>
    <property type="match status" value="1"/>
</dbReference>
<dbReference type="Proteomes" id="UP000009062">
    <property type="component" value="Chromosome"/>
</dbReference>
<dbReference type="SUPFAM" id="SSF53067">
    <property type="entry name" value="Actin-like ATPase domain"/>
    <property type="match status" value="2"/>
</dbReference>
<organism evidence="8 9">
    <name type="scientific">Pyrobaculum oguniense (strain DSM 13380 / JCM 10595 / TE7)</name>
    <dbReference type="NCBI Taxonomy" id="698757"/>
    <lineage>
        <taxon>Archaea</taxon>
        <taxon>Thermoproteota</taxon>
        <taxon>Thermoprotei</taxon>
        <taxon>Thermoproteales</taxon>
        <taxon>Thermoproteaceae</taxon>
        <taxon>Pyrobaculum</taxon>
    </lineage>
</organism>
<dbReference type="AlphaFoldDB" id="H6QB40"/>
<dbReference type="eggNOG" id="arCOG00024">
    <property type="taxonomic scope" value="Archaea"/>
</dbReference>
<keyword evidence="2" id="KW-0808">Transferase</keyword>
<dbReference type="PANTHER" id="PTHR10196">
    <property type="entry name" value="SUGAR KINASE"/>
    <property type="match status" value="1"/>
</dbReference>
<protein>
    <submittedName>
        <fullName evidence="8">Glycerol kinase</fullName>
    </submittedName>
</protein>
<dbReference type="HOGENOM" id="CLU_009281_2_3_2"/>
<evidence type="ECO:0000256" key="3">
    <source>
        <dbReference type="ARBA" id="ARBA00022741"/>
    </source>
</evidence>
<dbReference type="GO" id="GO:0004370">
    <property type="term" value="F:glycerol kinase activity"/>
    <property type="evidence" value="ECO:0007669"/>
    <property type="project" value="TreeGrafter"/>
</dbReference>
<comment type="similarity">
    <text evidence="1">Belongs to the FGGY kinase family.</text>
</comment>
<evidence type="ECO:0000256" key="2">
    <source>
        <dbReference type="ARBA" id="ARBA00022679"/>
    </source>
</evidence>
<sequence length="455" mass="51171">MYGVLDIGTTRIKFFVFDKELRRTYGESLENVIHNDGTQDPLYIERVVRHFLRVARERGVQKLGVATYRSSIIAWDSSGKPLSPIYTWLYNKIEDVYGVRFKILQYIPRLGILFRQFSPLFRFLKAYKAHDLGRCLKEGRCYLWTLDSYIAYLLTRRFISDATNATLTGLIHPSNFKPIPLVEDLLGVEIPRPEIVDNYGEFGDVDNLEFRVLIADQQAASIAEGAVEPDVVKATLGTGLFVDIPTGVYREKSGFVPLVLYKVGGRVGFGVEAYLAGAGRVLDLLVSWGLATYQEMSELEPAGGYVFTIPALAGFQYPPASWIRGSILGIRYRTERRDIMSSIVATLAFYVRYVIDSAGVEPRIVRVNGGGSRLNSFVRCLATLLKARVERAEDSEGTARGVVYLLAYGDGAVEWGKPLGTFLSLGGGYKYCDHYQMWLQKMRYLKNLKPFFQGA</sequence>
<name>H6QB40_PYROT</name>
<evidence type="ECO:0000313" key="8">
    <source>
        <dbReference type="EMBL" id="AFA40037.1"/>
    </source>
</evidence>
<dbReference type="GO" id="GO:0006071">
    <property type="term" value="P:glycerol metabolic process"/>
    <property type="evidence" value="ECO:0007669"/>
    <property type="project" value="TreeGrafter"/>
</dbReference>
<dbReference type="InterPro" id="IPR043129">
    <property type="entry name" value="ATPase_NBD"/>
</dbReference>
<dbReference type="Gene3D" id="3.30.420.40">
    <property type="match status" value="2"/>
</dbReference>
<keyword evidence="3" id="KW-0547">Nucleotide-binding</keyword>
<keyword evidence="5" id="KW-0067">ATP-binding</keyword>
<evidence type="ECO:0000259" key="7">
    <source>
        <dbReference type="Pfam" id="PF02782"/>
    </source>
</evidence>
<feature type="domain" description="Carbohydrate kinase FGGY N-terminal" evidence="6">
    <location>
        <begin position="1"/>
        <end position="170"/>
    </location>
</feature>
<dbReference type="GO" id="GO:0005524">
    <property type="term" value="F:ATP binding"/>
    <property type="evidence" value="ECO:0007669"/>
    <property type="project" value="UniProtKB-KW"/>
</dbReference>
<evidence type="ECO:0000259" key="6">
    <source>
        <dbReference type="Pfam" id="PF00370"/>
    </source>
</evidence>
<dbReference type="STRING" id="698757.Pogu_2010"/>
<gene>
    <name evidence="8" type="ordered locus">Pogu_2010</name>
</gene>
<dbReference type="InterPro" id="IPR018484">
    <property type="entry name" value="FGGY_N"/>
</dbReference>
<evidence type="ECO:0000313" key="9">
    <source>
        <dbReference type="Proteomes" id="UP000009062"/>
    </source>
</evidence>
<dbReference type="Pfam" id="PF02782">
    <property type="entry name" value="FGGY_C"/>
    <property type="match status" value="1"/>
</dbReference>